<dbReference type="eggNOG" id="KOG1721">
    <property type="taxonomic scope" value="Eukaryota"/>
</dbReference>
<gene>
    <name evidence="11" type="ORF">I79_006900</name>
</gene>
<evidence type="ECO:0000256" key="2">
    <source>
        <dbReference type="ARBA" id="ARBA00009341"/>
    </source>
</evidence>
<dbReference type="SMART" id="SM00320">
    <property type="entry name" value="WD40"/>
    <property type="match status" value="5"/>
</dbReference>
<feature type="domain" description="BTB" evidence="10">
    <location>
        <begin position="24"/>
        <end position="92"/>
    </location>
</feature>
<evidence type="ECO:0000256" key="1">
    <source>
        <dbReference type="ARBA" id="ARBA00004123"/>
    </source>
</evidence>
<evidence type="ECO:0000256" key="4">
    <source>
        <dbReference type="ARBA" id="ARBA00022705"/>
    </source>
</evidence>
<feature type="repeat" description="WD" evidence="8">
    <location>
        <begin position="382"/>
        <end position="418"/>
    </location>
</feature>
<evidence type="ECO:0000256" key="3">
    <source>
        <dbReference type="ARBA" id="ARBA00022574"/>
    </source>
</evidence>
<reference evidence="12" key="1">
    <citation type="journal article" date="2011" name="Nat. Biotechnol.">
        <title>The genomic sequence of the Chinese hamster ovary (CHO)-K1 cell line.</title>
        <authorList>
            <person name="Xu X."/>
            <person name="Nagarajan H."/>
            <person name="Lewis N.E."/>
            <person name="Pan S."/>
            <person name="Cai Z."/>
            <person name="Liu X."/>
            <person name="Chen W."/>
            <person name="Xie M."/>
            <person name="Wang W."/>
            <person name="Hammond S."/>
            <person name="Andersen M.R."/>
            <person name="Neff N."/>
            <person name="Passarelli B."/>
            <person name="Koh W."/>
            <person name="Fan H.C."/>
            <person name="Wang J."/>
            <person name="Gui Y."/>
            <person name="Lee K.H."/>
            <person name="Betenbaugh M.J."/>
            <person name="Quake S.R."/>
            <person name="Famili I."/>
            <person name="Palsson B.O."/>
            <person name="Wang J."/>
        </authorList>
    </citation>
    <scope>NUCLEOTIDE SEQUENCE [LARGE SCALE GENOMIC DNA]</scope>
    <source>
        <strain evidence="12">CHO K1 cell line</strain>
    </source>
</reference>
<dbReference type="PANTHER" id="PTHR22850">
    <property type="entry name" value="WD40 REPEAT FAMILY"/>
    <property type="match status" value="1"/>
</dbReference>
<keyword evidence="7" id="KW-0539">Nucleus</keyword>
<comment type="subcellular location">
    <subcellularLocation>
        <location evidence="1">Nucleus</location>
    </subcellularLocation>
</comment>
<dbReference type="STRING" id="10029.G3H937"/>
<dbReference type="PROSITE" id="PS50097">
    <property type="entry name" value="BTB"/>
    <property type="match status" value="1"/>
</dbReference>
<dbReference type="InParanoid" id="G3H937"/>
<feature type="compositionally biased region" description="Polar residues" evidence="9">
    <location>
        <begin position="231"/>
        <end position="244"/>
    </location>
</feature>
<organism evidence="11 12">
    <name type="scientific">Cricetulus griseus</name>
    <name type="common">Chinese hamster</name>
    <name type="synonym">Cricetulus barabensis griseus</name>
    <dbReference type="NCBI Taxonomy" id="10029"/>
    <lineage>
        <taxon>Eukaryota</taxon>
        <taxon>Metazoa</taxon>
        <taxon>Chordata</taxon>
        <taxon>Craniata</taxon>
        <taxon>Vertebrata</taxon>
        <taxon>Euteleostomi</taxon>
        <taxon>Mammalia</taxon>
        <taxon>Eutheria</taxon>
        <taxon>Euarchontoglires</taxon>
        <taxon>Glires</taxon>
        <taxon>Rodentia</taxon>
        <taxon>Myomorpha</taxon>
        <taxon>Muroidea</taxon>
        <taxon>Cricetidae</taxon>
        <taxon>Cricetinae</taxon>
        <taxon>Cricetulus</taxon>
    </lineage>
</organism>
<feature type="compositionally biased region" description="Low complexity" evidence="9">
    <location>
        <begin position="149"/>
        <end position="164"/>
    </location>
</feature>
<dbReference type="InterPro" id="IPR020472">
    <property type="entry name" value="WD40_PAC1"/>
</dbReference>
<dbReference type="Gene3D" id="3.30.710.10">
    <property type="entry name" value="Potassium Channel Kv1.1, Chain A"/>
    <property type="match status" value="1"/>
</dbReference>
<feature type="repeat" description="WD" evidence="8">
    <location>
        <begin position="336"/>
        <end position="378"/>
    </location>
</feature>
<name>G3H937_CRIGR</name>
<evidence type="ECO:0000313" key="11">
    <source>
        <dbReference type="EMBL" id="EGW00105.1"/>
    </source>
</evidence>
<dbReference type="Pfam" id="PF00651">
    <property type="entry name" value="BTB"/>
    <property type="match status" value="1"/>
</dbReference>
<dbReference type="SMART" id="SM00225">
    <property type="entry name" value="BTB"/>
    <property type="match status" value="1"/>
</dbReference>
<dbReference type="GO" id="GO:0006260">
    <property type="term" value="P:DNA replication"/>
    <property type="evidence" value="ECO:0007669"/>
    <property type="project" value="UniProtKB-KW"/>
</dbReference>
<dbReference type="Proteomes" id="UP000001075">
    <property type="component" value="Unassembled WGS sequence"/>
</dbReference>
<dbReference type="PROSITE" id="PS00678">
    <property type="entry name" value="WD_REPEATS_1"/>
    <property type="match status" value="3"/>
</dbReference>
<evidence type="ECO:0000256" key="6">
    <source>
        <dbReference type="ARBA" id="ARBA00023186"/>
    </source>
</evidence>
<proteinExistence type="inferred from homology"/>
<dbReference type="GO" id="GO:0005634">
    <property type="term" value="C:nucleus"/>
    <property type="evidence" value="ECO:0007669"/>
    <property type="project" value="UniProtKB-SubCell"/>
</dbReference>
<dbReference type="InterPro" id="IPR001680">
    <property type="entry name" value="WD40_rpt"/>
</dbReference>
<sequence length="527" mass="58834">MEISSHQSHLLQQLNEQRRQDVFCDCSILVEGKVFKAHRNVLFASSGYFKMLLSQSSKETSQPATATFQAFSPDTFTVILDFVYSGKLSLTGQNVIEVMSAASFLQMTDVISVCKTFIKSSLDISEKEKDRYFSLSDKDTSSNGVERPSFYNSSWQEESSSPRSHLSPDQGPSIASGKLWNKYNYHAASQRNTQQALANEQRKDDIKKTKHLKLSQPSEVVHLKSGKGEARTSNASNNVSQPEEQVQIDAEVDSAPPTGYQYGQGSDTTSRSFPDPSGECNPDLRLRGHQKEGYGLSWNPNLSGHLLSASDDHTICLWDISAVPKEGKVVDAKTIFTGHTAVVEDVSWHLLHESLFGSVADDQKLMIWDTRSNNTSKPSHSVDAHTAEVNCLSFNPYSEFILATGSADKTVALWDLRNLKLKLHSFESHKDEIFQVQWSPHNETILASSGTDRRLNVWDLSKIGEEQSPEDAEDGPPELLFIHGGHTAKISDFSWNPNEPWVICSVSEDNIMQVWQMVSVRPLFRGQ</sequence>
<keyword evidence="4" id="KW-0235">DNA replication</keyword>
<dbReference type="SUPFAM" id="SSF54695">
    <property type="entry name" value="POZ domain"/>
    <property type="match status" value="1"/>
</dbReference>
<evidence type="ECO:0000259" key="10">
    <source>
        <dbReference type="PROSITE" id="PS50097"/>
    </source>
</evidence>
<dbReference type="EMBL" id="JH000222">
    <property type="protein sequence ID" value="EGW00105.1"/>
    <property type="molecule type" value="Genomic_DNA"/>
</dbReference>
<dbReference type="Pfam" id="PF00400">
    <property type="entry name" value="WD40"/>
    <property type="match status" value="5"/>
</dbReference>
<evidence type="ECO:0000256" key="7">
    <source>
        <dbReference type="ARBA" id="ARBA00023242"/>
    </source>
</evidence>
<feature type="repeat" description="WD" evidence="8">
    <location>
        <begin position="426"/>
        <end position="468"/>
    </location>
</feature>
<feature type="repeat" description="WD" evidence="8">
    <location>
        <begin position="286"/>
        <end position="321"/>
    </location>
</feature>
<evidence type="ECO:0000313" key="12">
    <source>
        <dbReference type="Proteomes" id="UP000001075"/>
    </source>
</evidence>
<dbReference type="CDD" id="cd18329">
    <property type="entry name" value="BTB_POZ_ZBTB8A_BOZF1"/>
    <property type="match status" value="1"/>
</dbReference>
<dbReference type="PaxDb" id="10029-XP_007637111.1"/>
<dbReference type="PROSITE" id="PS50294">
    <property type="entry name" value="WD_REPEATS_REGION"/>
    <property type="match status" value="3"/>
</dbReference>
<dbReference type="PROSITE" id="PS50082">
    <property type="entry name" value="WD_REPEATS_2"/>
    <property type="match status" value="5"/>
</dbReference>
<dbReference type="InterPro" id="IPR050459">
    <property type="entry name" value="WD_repeat_RBAP46/RBAP48/MSI1"/>
</dbReference>
<dbReference type="PRINTS" id="PR00320">
    <property type="entry name" value="GPROTEINBRPT"/>
</dbReference>
<dbReference type="InterPro" id="IPR015943">
    <property type="entry name" value="WD40/YVTN_repeat-like_dom_sf"/>
</dbReference>
<accession>G3H937</accession>
<dbReference type="InterPro" id="IPR000210">
    <property type="entry name" value="BTB/POZ_dom"/>
</dbReference>
<evidence type="ECO:0000256" key="5">
    <source>
        <dbReference type="ARBA" id="ARBA00022737"/>
    </source>
</evidence>
<dbReference type="InterPro" id="IPR036322">
    <property type="entry name" value="WD40_repeat_dom_sf"/>
</dbReference>
<comment type="similarity">
    <text evidence="2">Belongs to the WD repeat RBAP46/RBAP48/MSI1 family.</text>
</comment>
<keyword evidence="5" id="KW-0677">Repeat</keyword>
<feature type="region of interest" description="Disordered" evidence="9">
    <location>
        <begin position="191"/>
        <end position="286"/>
    </location>
</feature>
<keyword evidence="6" id="KW-0143">Chaperone</keyword>
<feature type="repeat" description="WD" evidence="8">
    <location>
        <begin position="483"/>
        <end position="525"/>
    </location>
</feature>
<dbReference type="InterPro" id="IPR019775">
    <property type="entry name" value="WD40_repeat_CS"/>
</dbReference>
<protein>
    <submittedName>
        <fullName evidence="11">Histone-binding protein RBBP4</fullName>
    </submittedName>
</protein>
<feature type="region of interest" description="Disordered" evidence="9">
    <location>
        <begin position="135"/>
        <end position="173"/>
    </location>
</feature>
<dbReference type="SUPFAM" id="SSF50978">
    <property type="entry name" value="WD40 repeat-like"/>
    <property type="match status" value="1"/>
</dbReference>
<dbReference type="AlphaFoldDB" id="G3H937"/>
<keyword evidence="3 8" id="KW-0853">WD repeat</keyword>
<dbReference type="FunCoup" id="G3H937">
    <property type="interactions" value="112"/>
</dbReference>
<feature type="compositionally biased region" description="Polar residues" evidence="9">
    <location>
        <begin position="261"/>
        <end position="272"/>
    </location>
</feature>
<evidence type="ECO:0000256" key="9">
    <source>
        <dbReference type="SAM" id="MobiDB-lite"/>
    </source>
</evidence>
<dbReference type="InterPro" id="IPR011333">
    <property type="entry name" value="SKP1/BTB/POZ_sf"/>
</dbReference>
<evidence type="ECO:0000256" key="8">
    <source>
        <dbReference type="PROSITE-ProRule" id="PRU00221"/>
    </source>
</evidence>
<dbReference type="Gene3D" id="2.130.10.10">
    <property type="entry name" value="YVTN repeat-like/Quinoprotein amine dehydrogenase"/>
    <property type="match status" value="1"/>
</dbReference>